<evidence type="ECO:0000313" key="6">
    <source>
        <dbReference type="Proteomes" id="UP000662747"/>
    </source>
</evidence>
<keyword evidence="6" id="KW-1185">Reference proteome</keyword>
<dbReference type="Proteomes" id="UP000662747">
    <property type="component" value="Chromosome"/>
</dbReference>
<dbReference type="PANTHER" id="PTHR30204:SF94">
    <property type="entry name" value="HEAVY METAL-DEPENDENT TRANSCRIPTIONAL REGULATOR HI_0293-RELATED"/>
    <property type="match status" value="1"/>
</dbReference>
<dbReference type="RefSeq" id="WP_206728605.1">
    <property type="nucleotide sequence ID" value="NZ_CP071090.1"/>
</dbReference>
<dbReference type="CDD" id="cd01282">
    <property type="entry name" value="HTH_MerR-like_sg3"/>
    <property type="match status" value="1"/>
</dbReference>
<dbReference type="SUPFAM" id="SSF46955">
    <property type="entry name" value="Putative DNA-binding domain"/>
    <property type="match status" value="1"/>
</dbReference>
<keyword evidence="3" id="KW-0804">Transcription</keyword>
<dbReference type="EMBL" id="CP071090">
    <property type="protein sequence ID" value="QSQ27078.1"/>
    <property type="molecule type" value="Genomic_DNA"/>
</dbReference>
<dbReference type="PROSITE" id="PS50937">
    <property type="entry name" value="HTH_MERR_2"/>
    <property type="match status" value="1"/>
</dbReference>
<evidence type="ECO:0000256" key="3">
    <source>
        <dbReference type="ARBA" id="ARBA00023163"/>
    </source>
</evidence>
<dbReference type="PRINTS" id="PR00040">
    <property type="entry name" value="HTHMERR"/>
</dbReference>
<dbReference type="SMART" id="SM00422">
    <property type="entry name" value="HTH_MERR"/>
    <property type="match status" value="1"/>
</dbReference>
<dbReference type="InterPro" id="IPR009061">
    <property type="entry name" value="DNA-bd_dom_put_sf"/>
</dbReference>
<evidence type="ECO:0000259" key="4">
    <source>
        <dbReference type="PROSITE" id="PS50937"/>
    </source>
</evidence>
<organism evidence="5 6">
    <name type="scientific">Pyxidicoccus parkwayensis</name>
    <dbReference type="NCBI Taxonomy" id="2813578"/>
    <lineage>
        <taxon>Bacteria</taxon>
        <taxon>Pseudomonadati</taxon>
        <taxon>Myxococcota</taxon>
        <taxon>Myxococcia</taxon>
        <taxon>Myxococcales</taxon>
        <taxon>Cystobacterineae</taxon>
        <taxon>Myxococcaceae</taxon>
        <taxon>Pyxidicoccus</taxon>
    </lineage>
</organism>
<dbReference type="InterPro" id="IPR047057">
    <property type="entry name" value="MerR_fam"/>
</dbReference>
<sequence>MNIGELARLTGCSARSIRHYEKAGLVTSHRRSNGYRDFDAEAVPQVMQVARMIRLGFSLEEISTFPPCMLRRVTTSICPDALAAHRERLAEVDRQLFDLARLRERLLEALNANAPPPLNPSQQGRNA</sequence>
<protein>
    <submittedName>
        <fullName evidence="5">MerR family transcriptional regulator</fullName>
    </submittedName>
</protein>
<evidence type="ECO:0000256" key="2">
    <source>
        <dbReference type="ARBA" id="ARBA00023125"/>
    </source>
</evidence>
<dbReference type="InterPro" id="IPR000551">
    <property type="entry name" value="MerR-type_HTH_dom"/>
</dbReference>
<keyword evidence="2" id="KW-0238">DNA-binding</keyword>
<dbReference type="PROSITE" id="PS00552">
    <property type="entry name" value="HTH_MERR_1"/>
    <property type="match status" value="1"/>
</dbReference>
<dbReference type="Pfam" id="PF13411">
    <property type="entry name" value="MerR_1"/>
    <property type="match status" value="1"/>
</dbReference>
<gene>
    <name evidence="5" type="ORF">JY651_20130</name>
</gene>
<accession>A0ABX7P9D9</accession>
<dbReference type="PANTHER" id="PTHR30204">
    <property type="entry name" value="REDOX-CYCLING DRUG-SENSING TRANSCRIPTIONAL ACTIVATOR SOXR"/>
    <property type="match status" value="1"/>
</dbReference>
<evidence type="ECO:0000256" key="1">
    <source>
        <dbReference type="ARBA" id="ARBA00023015"/>
    </source>
</evidence>
<reference evidence="5 6" key="1">
    <citation type="submission" date="2021-02" db="EMBL/GenBank/DDBJ databases">
        <title>De Novo genome assembly of isolated myxobacteria.</title>
        <authorList>
            <person name="Stevens D.C."/>
        </authorList>
    </citation>
    <scope>NUCLEOTIDE SEQUENCE [LARGE SCALE GENOMIC DNA]</scope>
    <source>
        <strain evidence="6">SCPEA02</strain>
    </source>
</reference>
<keyword evidence="1" id="KW-0805">Transcription regulation</keyword>
<evidence type="ECO:0000313" key="5">
    <source>
        <dbReference type="EMBL" id="QSQ27078.1"/>
    </source>
</evidence>
<dbReference type="Gene3D" id="1.10.1660.10">
    <property type="match status" value="1"/>
</dbReference>
<proteinExistence type="predicted"/>
<feature type="domain" description="HTH merR-type" evidence="4">
    <location>
        <begin position="1"/>
        <end position="68"/>
    </location>
</feature>
<name>A0ABX7P9D9_9BACT</name>